<dbReference type="PROSITE" id="PS51257">
    <property type="entry name" value="PROKAR_LIPOPROTEIN"/>
    <property type="match status" value="1"/>
</dbReference>
<dbReference type="SUPFAM" id="SSF53335">
    <property type="entry name" value="S-adenosyl-L-methionine-dependent methyltransferases"/>
    <property type="match status" value="1"/>
</dbReference>
<dbReference type="Proteomes" id="UP000316726">
    <property type="component" value="Chromosome 1"/>
</dbReference>
<dbReference type="Gene3D" id="3.50.50.60">
    <property type="entry name" value="FAD/NAD(P)-binding domain"/>
    <property type="match status" value="1"/>
</dbReference>
<dbReference type="InterPro" id="IPR036188">
    <property type="entry name" value="FAD/NAD-bd_sf"/>
</dbReference>
<dbReference type="CDD" id="cd02440">
    <property type="entry name" value="AdoMet_MTases"/>
    <property type="match status" value="1"/>
</dbReference>
<dbReference type="PANTHER" id="PTHR43667">
    <property type="entry name" value="CYCLOPROPANE-FATTY-ACYL-PHOSPHOLIPID SYNTHASE"/>
    <property type="match status" value="1"/>
</dbReference>
<proteinExistence type="predicted"/>
<dbReference type="OrthoDB" id="5977668at2759"/>
<dbReference type="InterPro" id="IPR050723">
    <property type="entry name" value="CFA/CMAS"/>
</dbReference>
<accession>A0A5B8MD86</accession>
<name>A0A5B8MD86_9CHLO</name>
<reference evidence="2 3" key="1">
    <citation type="submission" date="2018-07" db="EMBL/GenBank/DDBJ databases">
        <title>The complete nuclear genome of the prasinophyte Chloropicon primus (CCMP1205).</title>
        <authorList>
            <person name="Pombert J.-F."/>
            <person name="Otis C."/>
            <person name="Turmel M."/>
            <person name="Lemieux C."/>
        </authorList>
    </citation>
    <scope>NUCLEOTIDE SEQUENCE [LARGE SCALE GENOMIC DNA]</scope>
    <source>
        <strain evidence="2 3">CCMP1205</strain>
    </source>
</reference>
<dbReference type="Gene3D" id="3.90.660.20">
    <property type="entry name" value="Protoporphyrinogen oxidase, mitochondrial, domain 2"/>
    <property type="match status" value="1"/>
</dbReference>
<dbReference type="STRING" id="1764295.A0A5B8MD86"/>
<dbReference type="InterPro" id="IPR029063">
    <property type="entry name" value="SAM-dependent_MTases_sf"/>
</dbReference>
<protein>
    <submittedName>
        <fullName evidence="2">Cyclopropane fatty acid synthase</fullName>
    </submittedName>
</protein>
<dbReference type="InterPro" id="IPR002937">
    <property type="entry name" value="Amino_oxidase"/>
</dbReference>
<dbReference type="SUPFAM" id="SSF51905">
    <property type="entry name" value="FAD/NAD(P)-binding domain"/>
    <property type="match status" value="1"/>
</dbReference>
<dbReference type="Gene3D" id="3.40.50.150">
    <property type="entry name" value="Vaccinia Virus protein VP39"/>
    <property type="match status" value="1"/>
</dbReference>
<sequence length="959" mass="108556">MVKVKRVGVVGGGIAGLSCAWLLKNGRPDPTKLSSPSSPCEEDFGEYEVELFEREGRLGGHAWTLEHEDEGSGRTVQLDLGFQVFNLTNYGNLVELFECLGVDSQPSIMSLSYSKFCDDHSSGGRRTSVEWSSNNGVFGIFSEGLKDVAKGDKWRLTRDLVRFEREAEGIIGDESLKEVTLEAWMETRGYSKAFAEHYMYPMCGAIWSSPKKQVKGFPILWLARFVCNHHLHKVTNMQRPSWRVVKGGSKRYVEAIAEDLRGSAESCSSSRKGVKVHTSCEVCAVARDRATNCYKLHYKDGSGKEAVKEFDAVVLATHADTSLKILFPGGSGHHSVAFRDVLQSIRYEENKVILHKDKCWMPKNERSWASWNVLEEVGAGDEEGAKGVCISYWANLLSSLQDDCEQFFVTLNPWKGIAPGKVVLETKLSHPQFSVSSQKAQERLKTLNGKDGLYLCGAWCGYGFHEDGVRSAVDVCNRLGLLTPWHYQERLDHLDKPESWSQLSHQFRALDPGVTYRQAIFMRLFDGYMKRCIRKGFLRVILPSGKELLYGDPDTSSVVQTHVFERKRRTPSQDSAEECVSRKSLAAAATLRVFDVGVFEAIVVKNDIGLGESFFRGKFVVDDLFVFLTVLSKNLNDLNSSTNKWVLGFMNFFGSAFYRLKWILRANTISNSRKNIEEHYDAGNAMYKLFLDSRMVYSSAIFSQDSDEVDGKSSILTWDTLEKAQVRKLREIAERCGIEKDDDVLEIGCGWGAMAIFLATEYQCRVTGITLSTEQLDECNKRAREAGVSDVCKFLLCDYREIPTTGKLYDKVISVEMIEAVGHEYFDTYFGTISRWLKCGGRATIQAISYPDHRYESQLHTSDFIKEHIFPGGHLPCKAVMLKCATSHGLRIDDCVDIGKSYAVTLLKWRENWIKEQERVRKLGYSQEFYLKYLFYFIYCEVGFNEGLILDLILTFTKL</sequence>
<gene>
    <name evidence="2" type="ORF">A3770_01p07090</name>
</gene>
<dbReference type="Pfam" id="PF02353">
    <property type="entry name" value="CMAS"/>
    <property type="match status" value="1"/>
</dbReference>
<evidence type="ECO:0000259" key="1">
    <source>
        <dbReference type="Pfam" id="PF01593"/>
    </source>
</evidence>
<dbReference type="EMBL" id="CP031034">
    <property type="protein sequence ID" value="QDZ18191.1"/>
    <property type="molecule type" value="Genomic_DNA"/>
</dbReference>
<dbReference type="PANTHER" id="PTHR43667:SF2">
    <property type="entry name" value="FATTY ACID C-METHYL TRANSFERASE"/>
    <property type="match status" value="1"/>
</dbReference>
<feature type="domain" description="Amine oxidase" evidence="1">
    <location>
        <begin position="14"/>
        <end position="365"/>
    </location>
</feature>
<keyword evidence="3" id="KW-1185">Reference proteome</keyword>
<dbReference type="GO" id="GO:0016491">
    <property type="term" value="F:oxidoreductase activity"/>
    <property type="evidence" value="ECO:0007669"/>
    <property type="project" value="InterPro"/>
</dbReference>
<dbReference type="Gene3D" id="1.10.3110.10">
    <property type="entry name" value="protoporphyrinogen ix oxidase, domain 3"/>
    <property type="match status" value="1"/>
</dbReference>
<evidence type="ECO:0000313" key="2">
    <source>
        <dbReference type="EMBL" id="QDZ18191.1"/>
    </source>
</evidence>
<dbReference type="Pfam" id="PF01593">
    <property type="entry name" value="Amino_oxidase"/>
    <property type="match status" value="1"/>
</dbReference>
<organism evidence="2 3">
    <name type="scientific">Chloropicon primus</name>
    <dbReference type="NCBI Taxonomy" id="1764295"/>
    <lineage>
        <taxon>Eukaryota</taxon>
        <taxon>Viridiplantae</taxon>
        <taxon>Chlorophyta</taxon>
        <taxon>Chloropicophyceae</taxon>
        <taxon>Chloropicales</taxon>
        <taxon>Chloropicaceae</taxon>
        <taxon>Chloropicon</taxon>
    </lineage>
</organism>
<dbReference type="AlphaFoldDB" id="A0A5B8MD86"/>
<evidence type="ECO:0000313" key="3">
    <source>
        <dbReference type="Proteomes" id="UP000316726"/>
    </source>
</evidence>